<dbReference type="CDD" id="cd15878">
    <property type="entry name" value="SNARE_syntaxin11"/>
    <property type="match status" value="1"/>
</dbReference>
<dbReference type="Gene3D" id="1.20.5.110">
    <property type="match status" value="1"/>
</dbReference>
<evidence type="ECO:0000256" key="10">
    <source>
        <dbReference type="ARBA" id="ARBA00069798"/>
    </source>
</evidence>
<dbReference type="CDD" id="cd00179">
    <property type="entry name" value="SynN"/>
    <property type="match status" value="1"/>
</dbReference>
<dbReference type="FunFam" id="1.20.58.70:FF:000015">
    <property type="entry name" value="Syntaxin 11"/>
    <property type="match status" value="1"/>
</dbReference>
<dbReference type="InterPro" id="IPR042781">
    <property type="entry name" value="Syntaxin11_SNARE"/>
</dbReference>
<keyword evidence="5" id="KW-0333">Golgi apparatus</keyword>
<protein>
    <recommendedName>
        <fullName evidence="10">Syntaxin-11</fullName>
    </recommendedName>
</protein>
<evidence type="ECO:0000256" key="5">
    <source>
        <dbReference type="ARBA" id="ARBA00023034"/>
    </source>
</evidence>
<dbReference type="GO" id="GO:0008021">
    <property type="term" value="C:synaptic vesicle"/>
    <property type="evidence" value="ECO:0007669"/>
    <property type="project" value="TreeGrafter"/>
</dbReference>
<dbReference type="RefSeq" id="XP_063089499.1">
    <property type="nucleotide sequence ID" value="XM_063233429.1"/>
</dbReference>
<dbReference type="SMART" id="SM00397">
    <property type="entry name" value="t_SNARE"/>
    <property type="match status" value="1"/>
</dbReference>
<dbReference type="InterPro" id="IPR006012">
    <property type="entry name" value="Syntaxin/epimorphin_CS"/>
</dbReference>
<dbReference type="InterPro" id="IPR045242">
    <property type="entry name" value="Syntaxin"/>
</dbReference>
<dbReference type="InterPro" id="IPR010989">
    <property type="entry name" value="SNARE"/>
</dbReference>
<dbReference type="InParanoid" id="A0A286XPA1"/>
<keyword evidence="14" id="KW-1185">Reference proteome</keyword>
<evidence type="ECO:0000313" key="14">
    <source>
        <dbReference type="Proteomes" id="UP000005447"/>
    </source>
</evidence>
<dbReference type="GeneID" id="100734422"/>
<proteinExistence type="inferred from homology"/>
<dbReference type="Gene3D" id="1.20.58.70">
    <property type="match status" value="1"/>
</dbReference>
<dbReference type="RefSeq" id="XP_063089501.1">
    <property type="nucleotide sequence ID" value="XM_063233431.1"/>
</dbReference>
<dbReference type="FunFam" id="1.20.5.110:FF:000022">
    <property type="entry name" value="Syntaxin 19"/>
    <property type="match status" value="1"/>
</dbReference>
<dbReference type="RefSeq" id="XP_063089500.1">
    <property type="nucleotide sequence ID" value="XM_063233430.1"/>
</dbReference>
<dbReference type="PANTHER" id="PTHR19957:SF30">
    <property type="entry name" value="SYNTAXIN-11"/>
    <property type="match status" value="1"/>
</dbReference>
<evidence type="ECO:0000256" key="11">
    <source>
        <dbReference type="RuleBase" id="RU003858"/>
    </source>
</evidence>
<dbReference type="PANTHER" id="PTHR19957">
    <property type="entry name" value="SYNTAXIN"/>
    <property type="match status" value="1"/>
</dbReference>
<reference evidence="13" key="2">
    <citation type="submission" date="2025-08" db="UniProtKB">
        <authorList>
            <consortium name="Ensembl"/>
        </authorList>
    </citation>
    <scope>IDENTIFICATION</scope>
    <source>
        <strain evidence="13">2N</strain>
    </source>
</reference>
<evidence type="ECO:0000256" key="4">
    <source>
        <dbReference type="ARBA" id="ARBA00022927"/>
    </source>
</evidence>
<dbReference type="Ensembl" id="ENSCPOT00000044871.1">
    <property type="protein sequence ID" value="ENSCPOP00000027316.1"/>
    <property type="gene ID" value="ENSCPOG00000033180.1"/>
</dbReference>
<dbReference type="GO" id="GO:0031629">
    <property type="term" value="P:synaptic vesicle fusion to presynaptic active zone membrane"/>
    <property type="evidence" value="ECO:0007669"/>
    <property type="project" value="TreeGrafter"/>
</dbReference>
<evidence type="ECO:0000256" key="8">
    <source>
        <dbReference type="ARBA" id="ARBA00053290"/>
    </source>
</evidence>
<feature type="domain" description="T-SNARE coiled-coil homology" evidence="12">
    <location>
        <begin position="204"/>
        <end position="266"/>
    </location>
</feature>
<dbReference type="GO" id="GO:0005794">
    <property type="term" value="C:Golgi apparatus"/>
    <property type="evidence" value="ECO:0007669"/>
    <property type="project" value="UniProtKB-SubCell"/>
</dbReference>
<dbReference type="GO" id="GO:0048787">
    <property type="term" value="C:presynaptic active zone membrane"/>
    <property type="evidence" value="ECO:0007669"/>
    <property type="project" value="TreeGrafter"/>
</dbReference>
<dbReference type="GO" id="GO:0000149">
    <property type="term" value="F:SNARE binding"/>
    <property type="evidence" value="ECO:0007669"/>
    <property type="project" value="TreeGrafter"/>
</dbReference>
<dbReference type="STRING" id="10141.ENSCPOP00000027316"/>
<dbReference type="GO" id="GO:0005484">
    <property type="term" value="F:SNAP receptor activity"/>
    <property type="evidence" value="ECO:0007669"/>
    <property type="project" value="InterPro"/>
</dbReference>
<comment type="function">
    <text evidence="8">SNARE that acts to regulate protein transport between late endosomes and the trans-Golgi network.</text>
</comment>
<name>A0A286XPA1_CAVPO</name>
<keyword evidence="7" id="KW-0472">Membrane</keyword>
<dbReference type="AlphaFoldDB" id="A0A286XPA1"/>
<dbReference type="InterPro" id="IPR000727">
    <property type="entry name" value="T_SNARE_dom"/>
</dbReference>
<dbReference type="Pfam" id="PF00804">
    <property type="entry name" value="Syntaxin"/>
    <property type="match status" value="1"/>
</dbReference>
<evidence type="ECO:0000256" key="9">
    <source>
        <dbReference type="ARBA" id="ARBA00064585"/>
    </source>
</evidence>
<dbReference type="OMA" id="QEAMFEY"/>
<dbReference type="GO" id="GO:0006886">
    <property type="term" value="P:intracellular protein transport"/>
    <property type="evidence" value="ECO:0007669"/>
    <property type="project" value="InterPro"/>
</dbReference>
<evidence type="ECO:0000256" key="3">
    <source>
        <dbReference type="ARBA" id="ARBA00022448"/>
    </source>
</evidence>
<dbReference type="SMART" id="SM00503">
    <property type="entry name" value="SynN"/>
    <property type="match status" value="1"/>
</dbReference>
<dbReference type="RefSeq" id="XP_063089497.1">
    <property type="nucleotide sequence ID" value="XM_063233427.1"/>
</dbReference>
<dbReference type="Bgee" id="ENSCPOG00000033180">
    <property type="expression patterns" value="Expressed in zone of skin and 6 other cell types or tissues"/>
</dbReference>
<comment type="subcellular location">
    <subcellularLocation>
        <location evidence="1">Golgi apparatus</location>
        <location evidence="1">trans-Golgi network membrane</location>
        <topology evidence="1">Peripheral membrane protein</topology>
    </subcellularLocation>
</comment>
<dbReference type="PROSITE" id="PS00914">
    <property type="entry name" value="SYNTAXIN"/>
    <property type="match status" value="1"/>
</dbReference>
<dbReference type="GeneTree" id="ENSGT01050000244948"/>
<gene>
    <name evidence="13" type="primary">STX11</name>
</gene>
<dbReference type="SUPFAM" id="SSF47661">
    <property type="entry name" value="t-snare proteins"/>
    <property type="match status" value="1"/>
</dbReference>
<dbReference type="PROSITE" id="PS50192">
    <property type="entry name" value="T_SNARE"/>
    <property type="match status" value="1"/>
</dbReference>
<dbReference type="RefSeq" id="XP_063089498.1">
    <property type="nucleotide sequence ID" value="XM_063233428.1"/>
</dbReference>
<dbReference type="OrthoDB" id="10255013at2759"/>
<keyword evidence="4" id="KW-0653">Protein transport</keyword>
<evidence type="ECO:0000256" key="6">
    <source>
        <dbReference type="ARBA" id="ARBA00023054"/>
    </source>
</evidence>
<reference evidence="13" key="3">
    <citation type="submission" date="2025-09" db="UniProtKB">
        <authorList>
            <consortium name="Ensembl"/>
        </authorList>
    </citation>
    <scope>IDENTIFICATION</scope>
    <source>
        <strain evidence="13">2N</strain>
    </source>
</reference>
<dbReference type="FunCoup" id="A0A286XPA1">
    <property type="interactions" value="257"/>
</dbReference>
<dbReference type="GO" id="GO:0031201">
    <property type="term" value="C:SNARE complex"/>
    <property type="evidence" value="ECO:0007669"/>
    <property type="project" value="TreeGrafter"/>
</dbReference>
<sequence length="287" mass="33169">MKDRLAELLELSRSYDQQFPDEDDDFDSPHEDIVFETDHLLESLYRDIQDIQGDNQLLAADVRRLGKQNARFLTSMRRLSSIKRDTNSIAKAIKARGEGIHRKLQAMKELSEAAEAQHGAHSAVARISRAQYNALTRAFQRAMHEYNQAEMKQRDNCKIRIQRQLEVMGKDVSSEQIEDMFEQGKWDVFSENLLADVKGARAALSEIESRHRELLRLESRIRDVHELFLQMAVLVEQQADTLNVIEVNVQKTLDYTGEAKAQVRKAVQYKRRNPCRTLCCFCCPCLN</sequence>
<dbReference type="InterPro" id="IPR006011">
    <property type="entry name" value="Syntaxin_N"/>
</dbReference>
<evidence type="ECO:0000313" key="13">
    <source>
        <dbReference type="Ensembl" id="ENSCPOP00000027316.1"/>
    </source>
</evidence>
<organism evidence="13 14">
    <name type="scientific">Cavia porcellus</name>
    <name type="common">Guinea pig</name>
    <dbReference type="NCBI Taxonomy" id="10141"/>
    <lineage>
        <taxon>Eukaryota</taxon>
        <taxon>Metazoa</taxon>
        <taxon>Chordata</taxon>
        <taxon>Craniata</taxon>
        <taxon>Vertebrata</taxon>
        <taxon>Euteleostomi</taxon>
        <taxon>Mammalia</taxon>
        <taxon>Eutheria</taxon>
        <taxon>Euarchontoglires</taxon>
        <taxon>Glires</taxon>
        <taxon>Rodentia</taxon>
        <taxon>Hystricomorpha</taxon>
        <taxon>Caviidae</taxon>
        <taxon>Cavia</taxon>
    </lineage>
</organism>
<dbReference type="GO" id="GO:0048278">
    <property type="term" value="P:vesicle docking"/>
    <property type="evidence" value="ECO:0007669"/>
    <property type="project" value="TreeGrafter"/>
</dbReference>
<evidence type="ECO:0000256" key="1">
    <source>
        <dbReference type="ARBA" id="ARBA00004150"/>
    </source>
</evidence>
<keyword evidence="3" id="KW-0813">Transport</keyword>
<dbReference type="VEuPathDB" id="HostDB:ENSCPOG00000033180"/>
<keyword evidence="6" id="KW-0175">Coiled coil</keyword>
<reference evidence="14" key="1">
    <citation type="journal article" date="2011" name="Nature">
        <title>A high-resolution map of human evolutionary constraint using 29 mammals.</title>
        <authorList>
            <person name="Lindblad-Toh K."/>
            <person name="Garber M."/>
            <person name="Zuk O."/>
            <person name="Lin M.F."/>
            <person name="Parker B.J."/>
            <person name="Washietl S."/>
            <person name="Kheradpour P."/>
            <person name="Ernst J."/>
            <person name="Jordan G."/>
            <person name="Mauceli E."/>
            <person name="Ward L.D."/>
            <person name="Lowe C.B."/>
            <person name="Holloway A.K."/>
            <person name="Clamp M."/>
            <person name="Gnerre S."/>
            <person name="Alfoldi J."/>
            <person name="Beal K."/>
            <person name="Chang J."/>
            <person name="Clawson H."/>
            <person name="Cuff J."/>
            <person name="Di Palma F."/>
            <person name="Fitzgerald S."/>
            <person name="Flicek P."/>
            <person name="Guttman M."/>
            <person name="Hubisz M.J."/>
            <person name="Jaffe D.B."/>
            <person name="Jungreis I."/>
            <person name="Kent W.J."/>
            <person name="Kostka D."/>
            <person name="Lara M."/>
            <person name="Martins A.L."/>
            <person name="Massingham T."/>
            <person name="Moltke I."/>
            <person name="Raney B.J."/>
            <person name="Rasmussen M.D."/>
            <person name="Robinson J."/>
            <person name="Stark A."/>
            <person name="Vilella A.J."/>
            <person name="Wen J."/>
            <person name="Xie X."/>
            <person name="Zody M.C."/>
            <person name="Baldwin J."/>
            <person name="Bloom T."/>
            <person name="Chin C.W."/>
            <person name="Heiman D."/>
            <person name="Nicol R."/>
            <person name="Nusbaum C."/>
            <person name="Young S."/>
            <person name="Wilkinson J."/>
            <person name="Worley K.C."/>
            <person name="Kovar C.L."/>
            <person name="Muzny D.M."/>
            <person name="Gibbs R.A."/>
            <person name="Cree A."/>
            <person name="Dihn H.H."/>
            <person name="Fowler G."/>
            <person name="Jhangiani S."/>
            <person name="Joshi V."/>
            <person name="Lee S."/>
            <person name="Lewis L.R."/>
            <person name="Nazareth L.V."/>
            <person name="Okwuonu G."/>
            <person name="Santibanez J."/>
            <person name="Warren W.C."/>
            <person name="Mardis E.R."/>
            <person name="Weinstock G.M."/>
            <person name="Wilson R.K."/>
            <person name="Delehaunty K."/>
            <person name="Dooling D."/>
            <person name="Fronik C."/>
            <person name="Fulton L."/>
            <person name="Fulton B."/>
            <person name="Graves T."/>
            <person name="Minx P."/>
            <person name="Sodergren E."/>
            <person name="Birney E."/>
            <person name="Margulies E.H."/>
            <person name="Herrero J."/>
            <person name="Green E.D."/>
            <person name="Haussler D."/>
            <person name="Siepel A."/>
            <person name="Goldman N."/>
            <person name="Pollard K.S."/>
            <person name="Pedersen J.S."/>
            <person name="Lander E.S."/>
            <person name="Kellis M."/>
        </authorList>
    </citation>
    <scope>NUCLEOTIDE SEQUENCE [LARGE SCALE GENOMIC DNA]</scope>
    <source>
        <strain evidence="14">2N</strain>
    </source>
</reference>
<comment type="similarity">
    <text evidence="2 11">Belongs to the syntaxin family.</text>
</comment>
<comment type="subunit">
    <text evidence="9">Interacts with the SNARE proteins SNAP-23 and VAMP.</text>
</comment>
<dbReference type="Proteomes" id="UP000005447">
    <property type="component" value="Unassembled WGS sequence"/>
</dbReference>
<dbReference type="EMBL" id="AAKN02045699">
    <property type="status" value="NOT_ANNOTATED_CDS"/>
    <property type="molecule type" value="Genomic_DNA"/>
</dbReference>
<accession>A0A286XPA1</accession>
<evidence type="ECO:0000256" key="2">
    <source>
        <dbReference type="ARBA" id="ARBA00009063"/>
    </source>
</evidence>
<evidence type="ECO:0000259" key="12">
    <source>
        <dbReference type="PROSITE" id="PS50192"/>
    </source>
</evidence>
<dbReference type="eggNOG" id="KOG0810">
    <property type="taxonomic scope" value="Eukaryota"/>
</dbReference>
<evidence type="ECO:0000256" key="7">
    <source>
        <dbReference type="ARBA" id="ARBA00023136"/>
    </source>
</evidence>